<reference evidence="2" key="1">
    <citation type="submission" date="2021-01" db="EMBL/GenBank/DDBJ databases">
        <title>Whole genome shotgun sequence of Cellulomonas chitinilytica NBRC 110799.</title>
        <authorList>
            <person name="Komaki H."/>
            <person name="Tamura T."/>
        </authorList>
    </citation>
    <scope>NUCLEOTIDE SEQUENCE</scope>
    <source>
        <strain evidence="2">NBRC 110799</strain>
    </source>
</reference>
<proteinExistence type="predicted"/>
<dbReference type="RefSeq" id="WP_203757283.1">
    <property type="nucleotide sequence ID" value="NZ_BONK01000011.1"/>
</dbReference>
<keyword evidence="3" id="KW-1185">Reference proteome</keyword>
<evidence type="ECO:0000256" key="1">
    <source>
        <dbReference type="SAM" id="MobiDB-lite"/>
    </source>
</evidence>
<organism evidence="2 3">
    <name type="scientific">Cellulomonas chitinilytica</name>
    <dbReference type="NCBI Taxonomy" id="398759"/>
    <lineage>
        <taxon>Bacteria</taxon>
        <taxon>Bacillati</taxon>
        <taxon>Actinomycetota</taxon>
        <taxon>Actinomycetes</taxon>
        <taxon>Micrococcales</taxon>
        <taxon>Cellulomonadaceae</taxon>
        <taxon>Cellulomonas</taxon>
    </lineage>
</organism>
<dbReference type="AlphaFoldDB" id="A0A919U059"/>
<comment type="caution">
    <text evidence="2">The sequence shown here is derived from an EMBL/GenBank/DDBJ whole genome shotgun (WGS) entry which is preliminary data.</text>
</comment>
<dbReference type="EMBL" id="BONK01000011">
    <property type="protein sequence ID" value="GIG22490.1"/>
    <property type="molecule type" value="Genomic_DNA"/>
</dbReference>
<feature type="compositionally biased region" description="Pro residues" evidence="1">
    <location>
        <begin position="150"/>
        <end position="160"/>
    </location>
</feature>
<feature type="region of interest" description="Disordered" evidence="1">
    <location>
        <begin position="109"/>
        <end position="165"/>
    </location>
</feature>
<protein>
    <submittedName>
        <fullName evidence="2">Uncharacterized protein</fullName>
    </submittedName>
</protein>
<name>A0A919U059_9CELL</name>
<sequence length="369" mass="37372">MSEHVARDVEGLDARRPTVAGPESPTGDRQPAPGLSAAPQHERRSAELTAGRLLRLQRTAGNAAVAGLFPASTPASGEAVGALGPDAVIGGEVDTGLDPEAAVRDGTEAGARPEAPEQPGVAPEPVGTNPGLSSSLVAQEAAHAGARPVHGPPTPRPSAPAPRGVRGMVAQAVDRARGGLSVQRCGRASATVPTLAKTTVSGPTAHPFGSFSWGSRWSINNGAGANGFVVQHVRWVFDVKDAANAAVDAPARLGIDPAWTDFSEAWQVRNGAVFVGTTTSPHSADTYANPGLGDGTKGSLSILGTADYHAIPSLPSSFAVRNAAPAWALPVVAGDAGLPGGTGALQHNITATWDCTPTSTDRTTRITTV</sequence>
<accession>A0A919U059</accession>
<dbReference type="Proteomes" id="UP000632740">
    <property type="component" value="Unassembled WGS sequence"/>
</dbReference>
<evidence type="ECO:0000313" key="2">
    <source>
        <dbReference type="EMBL" id="GIG22490.1"/>
    </source>
</evidence>
<feature type="region of interest" description="Disordered" evidence="1">
    <location>
        <begin position="1"/>
        <end position="47"/>
    </location>
</feature>
<evidence type="ECO:0000313" key="3">
    <source>
        <dbReference type="Proteomes" id="UP000632740"/>
    </source>
</evidence>
<feature type="compositionally biased region" description="Basic and acidic residues" evidence="1">
    <location>
        <begin position="1"/>
        <end position="16"/>
    </location>
</feature>
<gene>
    <name evidence="2" type="ORF">Cch01nite_32140</name>
</gene>